<dbReference type="AlphaFoldDB" id="A0A1M6EE07"/>
<protein>
    <submittedName>
        <fullName evidence="1">Uncharacterized protein</fullName>
    </submittedName>
</protein>
<dbReference type="EMBL" id="FQZI01000003">
    <property type="protein sequence ID" value="SHI83704.1"/>
    <property type="molecule type" value="Genomic_DNA"/>
</dbReference>
<reference evidence="2" key="1">
    <citation type="submission" date="2016-11" db="EMBL/GenBank/DDBJ databases">
        <authorList>
            <person name="Varghese N."/>
            <person name="Submissions S."/>
        </authorList>
    </citation>
    <scope>NUCLEOTIDE SEQUENCE [LARGE SCALE GENOMIC DNA]</scope>
    <source>
        <strain evidence="2">DSM 18829</strain>
    </source>
</reference>
<dbReference type="STRING" id="415425.SAMN05444363_1730"/>
<gene>
    <name evidence="1" type="ORF">SAMN05444363_1730</name>
</gene>
<accession>A0A1M6EE07</accession>
<evidence type="ECO:0000313" key="2">
    <source>
        <dbReference type="Proteomes" id="UP000184488"/>
    </source>
</evidence>
<dbReference type="Proteomes" id="UP000184488">
    <property type="component" value="Unassembled WGS sequence"/>
</dbReference>
<dbReference type="OrthoDB" id="1100725at2"/>
<sequence length="304" mass="34797">MKKKLEAELISIAHRILKMKNKDDVKELHHEAQKLYEKLSVLLFVEENFDEVKPTIGLHDIEAKLEKAFDFDEKIVVAEIKEDENHELSVETKTDVKPIEETSVEEEILQEETPTEEVKAEEEVIETQEEIAVETQQETVIEPEAITEVKAKNEAVIEEAPKTDKKQISFEELLGGIQPEPIFERIDKVQAKKETEIKPEPVLETAFEDKSTASKKEPKPAANLNDKLIKGFNIGLNDRIAFEKNLFGGSSEDLNRVISQLNTLDSLEDAKNFIDEMVKPDYNNWEGKDEFVSRFMELVEGKFA</sequence>
<evidence type="ECO:0000313" key="1">
    <source>
        <dbReference type="EMBL" id="SHI83704.1"/>
    </source>
</evidence>
<organism evidence="1 2">
    <name type="scientific">Flavobacterium terrae</name>
    <dbReference type="NCBI Taxonomy" id="415425"/>
    <lineage>
        <taxon>Bacteria</taxon>
        <taxon>Pseudomonadati</taxon>
        <taxon>Bacteroidota</taxon>
        <taxon>Flavobacteriia</taxon>
        <taxon>Flavobacteriales</taxon>
        <taxon>Flavobacteriaceae</taxon>
        <taxon>Flavobacterium</taxon>
    </lineage>
</organism>
<proteinExistence type="predicted"/>
<name>A0A1M6EE07_9FLAO</name>
<keyword evidence="2" id="KW-1185">Reference proteome</keyword>
<dbReference type="RefSeq" id="WP_073310500.1">
    <property type="nucleotide sequence ID" value="NZ_FQZI01000003.1"/>
</dbReference>